<sequence length="2530" mass="293075">MELKSIEKWCDVEKKEETIAIFKKILDRKNQIHVKDLFIYLDSVIDNKIQMSFLTLNTLQKIEFFRKRQNVFVVQGYFVSKFRKSNLSLITAIKKFYSATHFILQCYQPLHFLEIKKLITFLFEDVARYIMILSSERENELMKNIGNVNIDDHGILTLINPLKICTQHISSEEKCLIVIVFYLNLHGRTYFKKLLQKLKKLAQKESSIIFSDRSESEHLIWLKKFEDFLKIYEDGFLELRDEYSSYECDYQKLSYKQFSVHHTPPQEYDLVNNMISSSNDLLKTKEILVNINGMNIQKDENITFVNKKFYCAVLFLLSCFDPMHYLELKECITFTMKDIGKILRKIPFGNLQEVFQKIPFTIMNEDGFLQISELCQVEKNVSNEEMIKLFTVYYLGYCGKTHVKKLVQELVKRAPEPVSFVISALPVSKQVEFFKKFTQFFQIKGDRYLKVNSSFNLPYCEYHELGKSNSMNNNSSIRDNSNITESIKQTLNFKNKPFGGNAVNLRVPFGENSAIIKKISCSIAYLLKFFELKVSIKLFSVILHVLDNSRIHFLNLSALHQTDIVKKAILPFTINEKNISSTFSQLDVDYLTEKEMELLFFAYHFSQCGEMHFRKAIDVYHKKNGKNPIGVCSDSEKYWYFKKSKSIFNLDIYSYVKLCSLPVLKLQADFLSHVIKDGEKVLNSNDSDCSLKYHKQHNLNDTNQNSSKITSVQGSTSLKNIDIENKSDKSENFSASVFNGFKTNISFINDKRYKTLCEAVCFLLYHFNSLHFTCLKKIISNIYGSVGSFLNQLSESDQDEIFKNIPCTEMDKNGFLLLIEINEFNSLSNTKNRLLFIICYLVLNGTTHYTSIIKILEHSGLWSDTLALDYPRGFFQSYKKFMKMSNKGSLTPSDMFTFSTCDNLIFHSNKELLHSNVKKKIPLQISKKYQTSETHTQRQSEGRDNCEISTSSSELVKIYQKGYNSQIEKIQKQECYDSEITEFIEDYLSCYDSVSKNKMFVKLENPVIRKIQEGIFFLLQHFCLEVSSKFLNVLILVLDETEFFTDLATTDEVFIFKYILLPFKMNKKYLTSISLERHHNSLCETEKEKLLMAFIIAEQKELHFEKIFKECLKYNLVVPSSMYTTKRKFNFFKEMSKIFVIGNDGYVTLAKLPSIKSNLNTLLKCFFADTVDSGISVLSNNYKSISLKDDVPFCISSSNTITTENFAENALYYQEICSMRNEDLKECAQLDANIPSVTFSDISFSTCDNLIFDTNKELLQSNGEKKIPLQNCKEHQSPEISTRSHIPSSTNTIETENIYGTRDDKLAEKEQNKVNYEKISYVKTKNFDRSVQYNNCLLPSLNITKTDEKVYRIMTKSKQDRSSISKETKTASQLDVNKIFAKEENLTSKIGFIKGEMESLKNTNSGDNKLNKCVISSTNVLKTQDIHKNKHVEMKEGNCTKTPAMLCISLPISSKELAISSKDTLNKSNNAQNCSNEHVLEKNWLLKHSDQKICSKLVNGISFLVEFFNAIVDHDLLLLVLQVVNKGQFKFLFLPESSEAKILLKVFQCFASPLKKADVEKLLKGRDVLSEEVENILFMAYLIFREKKLHYEKLCKKFIDYNKKLPAYMETASEALKYIRSLDYLFLIKTDYVGLQLFKIVELGLKNCFKISNFNHVEENIDKSTTTYQVEKIPEKKLHTVINSSSVSNCTKTFLKNNPYSDYEKNDYFFKKIQAGVIFFLQHCHLKAEVVLLEILLHALDENKFFINLPTKDQAEFMKKCFNIFSINQESVILPSVPSMPDVKLKNEEKTLLAVIFVLLENKKLHYRSIFKKLVNQVPIPSTDKAKSQYFKTRNDHFKLENTGYVSLKNLPVIQLNDDQFRDLFQISVIDSVDKYPNHETPNTKPNLQNKFGASIRNNNPKIQCEKDQIVKDDTSKKEEMNKPFKKIIDGVIFLLNYFKLDFEPYLICVLLHALEDAKNYFLSLQVSDQNKFVQKSLSFFDNNCKCLPSNGVSYPTLCLNNNEKDVLFLVYILSHEKEMHCLKVFDMYTLCDRSKPVALATHVDLYKYFSKRKNLFTLDSNGCVKLKKQFTVGQNSVVLSVSCISPHAVPRNLSASNSTSNQGTGIISQLQNNRMLITDNLILDENFKHSNNFQTIYRCIKESSIFLYDSFKFYPHEHFVRTILHILNQNENFCSKDCQKVFFNFDINMKNYNSSKYHLSEEEKDLLIFTCTLMHLGPLHYSILFKQLKTQNRNSWKSLVHTDQYKYVLERPNYFLISGDGIVSLSDIPCIKGVDSKNFIPGSETVTNLNSEYYLEKNDTYYDELIDLCIEKMDKNINKFEGLSKFNALQKPVSLNSGCHLEESDTYYDELIDLCIEKMDKNINIFEGLSKFDTLQKPVSLNSGCYLEKNDTYYDELIDLCIEKMDKKVNKSEELSKFDTLKKSVYNSLKIIAEKESNNLNTAPATYGAPIDCNFPNNSKTKSELKCVNFFSIILHNVEMAASPHKYFHLASEEVQNHIKDSYGGNIDLFLHIHDMFGASSFNSVEHFE</sequence>
<accession>A0A8X6NN62</accession>
<reference evidence="2" key="1">
    <citation type="submission" date="2020-08" db="EMBL/GenBank/DDBJ databases">
        <title>Multicomponent nature underlies the extraordinary mechanical properties of spider dragline silk.</title>
        <authorList>
            <person name="Kono N."/>
            <person name="Nakamura H."/>
            <person name="Mori M."/>
            <person name="Yoshida Y."/>
            <person name="Ohtoshi R."/>
            <person name="Malay A.D."/>
            <person name="Moran D.A.P."/>
            <person name="Tomita M."/>
            <person name="Numata K."/>
            <person name="Arakawa K."/>
        </authorList>
    </citation>
    <scope>NUCLEOTIDE SEQUENCE</scope>
</reference>
<feature type="compositionally biased region" description="Basic and acidic residues" evidence="1">
    <location>
        <begin position="935"/>
        <end position="946"/>
    </location>
</feature>
<name>A0A8X6NN62_NEPPI</name>
<organism evidence="2 3">
    <name type="scientific">Nephila pilipes</name>
    <name type="common">Giant wood spider</name>
    <name type="synonym">Nephila maculata</name>
    <dbReference type="NCBI Taxonomy" id="299642"/>
    <lineage>
        <taxon>Eukaryota</taxon>
        <taxon>Metazoa</taxon>
        <taxon>Ecdysozoa</taxon>
        <taxon>Arthropoda</taxon>
        <taxon>Chelicerata</taxon>
        <taxon>Arachnida</taxon>
        <taxon>Araneae</taxon>
        <taxon>Araneomorphae</taxon>
        <taxon>Entelegynae</taxon>
        <taxon>Araneoidea</taxon>
        <taxon>Nephilidae</taxon>
        <taxon>Nephila</taxon>
    </lineage>
</organism>
<proteinExistence type="predicted"/>
<evidence type="ECO:0000313" key="3">
    <source>
        <dbReference type="Proteomes" id="UP000887013"/>
    </source>
</evidence>
<evidence type="ECO:0000313" key="2">
    <source>
        <dbReference type="EMBL" id="GFT24823.1"/>
    </source>
</evidence>
<protein>
    <submittedName>
        <fullName evidence="2">Uncharacterized protein</fullName>
    </submittedName>
</protein>
<dbReference type="Proteomes" id="UP000887013">
    <property type="component" value="Unassembled WGS sequence"/>
</dbReference>
<dbReference type="EMBL" id="BMAW01060156">
    <property type="protein sequence ID" value="GFT24823.1"/>
    <property type="molecule type" value="Genomic_DNA"/>
</dbReference>
<dbReference type="OrthoDB" id="6433814at2759"/>
<evidence type="ECO:0000256" key="1">
    <source>
        <dbReference type="SAM" id="MobiDB-lite"/>
    </source>
</evidence>
<feature type="region of interest" description="Disordered" evidence="1">
    <location>
        <begin position="928"/>
        <end position="948"/>
    </location>
</feature>
<gene>
    <name evidence="2" type="primary">AVEN_217975_1</name>
    <name evidence="2" type="ORF">NPIL_415381</name>
</gene>
<comment type="caution">
    <text evidence="2">The sequence shown here is derived from an EMBL/GenBank/DDBJ whole genome shotgun (WGS) entry which is preliminary data.</text>
</comment>
<keyword evidence="3" id="KW-1185">Reference proteome</keyword>